<reference evidence="2" key="1">
    <citation type="journal article" date="2012" name="Nat. Biotechnol.">
        <title>Reference genome sequence of the model plant Setaria.</title>
        <authorList>
            <person name="Bennetzen J.L."/>
            <person name="Schmutz J."/>
            <person name="Wang H."/>
            <person name="Percifield R."/>
            <person name="Hawkins J."/>
            <person name="Pontaroli A.C."/>
            <person name="Estep M."/>
            <person name="Feng L."/>
            <person name="Vaughn J.N."/>
            <person name="Grimwood J."/>
            <person name="Jenkins J."/>
            <person name="Barry K."/>
            <person name="Lindquist E."/>
            <person name="Hellsten U."/>
            <person name="Deshpande S."/>
            <person name="Wang X."/>
            <person name="Wu X."/>
            <person name="Mitros T."/>
            <person name="Triplett J."/>
            <person name="Yang X."/>
            <person name="Ye C.Y."/>
            <person name="Mauro-Herrera M."/>
            <person name="Wang L."/>
            <person name="Li P."/>
            <person name="Sharma M."/>
            <person name="Sharma R."/>
            <person name="Ronald P.C."/>
            <person name="Panaud O."/>
            <person name="Kellogg E.A."/>
            <person name="Brutnell T.P."/>
            <person name="Doust A.N."/>
            <person name="Tuskan G.A."/>
            <person name="Rokhsar D."/>
            <person name="Devos K.M."/>
        </authorList>
    </citation>
    <scope>NUCLEOTIDE SEQUENCE [LARGE SCALE GENOMIC DNA]</scope>
    <source>
        <strain evidence="2">cv. Yugu1</strain>
    </source>
</reference>
<dbReference type="EnsemblPlants" id="KQL12376">
    <property type="protein sequence ID" value="KQL12376"/>
    <property type="gene ID" value="SETIT_008501mg"/>
</dbReference>
<dbReference type="EMBL" id="AGNK02002713">
    <property type="status" value="NOT_ANNOTATED_CDS"/>
    <property type="molecule type" value="Genomic_DNA"/>
</dbReference>
<organism evidence="1 2">
    <name type="scientific">Setaria italica</name>
    <name type="common">Foxtail millet</name>
    <name type="synonym">Panicum italicum</name>
    <dbReference type="NCBI Taxonomy" id="4555"/>
    <lineage>
        <taxon>Eukaryota</taxon>
        <taxon>Viridiplantae</taxon>
        <taxon>Streptophyta</taxon>
        <taxon>Embryophyta</taxon>
        <taxon>Tracheophyta</taxon>
        <taxon>Spermatophyta</taxon>
        <taxon>Magnoliopsida</taxon>
        <taxon>Liliopsida</taxon>
        <taxon>Poales</taxon>
        <taxon>Poaceae</taxon>
        <taxon>PACMAD clade</taxon>
        <taxon>Panicoideae</taxon>
        <taxon>Panicodae</taxon>
        <taxon>Paniceae</taxon>
        <taxon>Cenchrinae</taxon>
        <taxon>Setaria</taxon>
    </lineage>
</organism>
<evidence type="ECO:0000313" key="2">
    <source>
        <dbReference type="Proteomes" id="UP000004995"/>
    </source>
</evidence>
<evidence type="ECO:0000313" key="1">
    <source>
        <dbReference type="EnsemblPlants" id="KQL12376"/>
    </source>
</evidence>
<accession>K3Y2S1</accession>
<keyword evidence="2" id="KW-1185">Reference proteome</keyword>
<proteinExistence type="predicted"/>
<name>K3Y2S1_SETIT</name>
<dbReference type="HOGENOM" id="CLU_2594350_0_0_1"/>
<sequence>MILLFPLGPMPAAFHPFARQMPPLPSGHDNAMRTRRAVVAVDGDRQEGDPCPTVCSEKINNKSDSPLLVSQPKPTPPAGYVAVGNNLILSLSHTHSFPIP</sequence>
<dbReference type="Proteomes" id="UP000004995">
    <property type="component" value="Unassembled WGS sequence"/>
</dbReference>
<reference evidence="1" key="2">
    <citation type="submission" date="2018-08" db="UniProtKB">
        <authorList>
            <consortium name="EnsemblPlants"/>
        </authorList>
    </citation>
    <scope>IDENTIFICATION</scope>
    <source>
        <strain evidence="1">Yugu1</strain>
    </source>
</reference>
<dbReference type="InParanoid" id="K3Y2S1"/>
<dbReference type="AlphaFoldDB" id="K3Y2S1"/>
<protein>
    <submittedName>
        <fullName evidence="1">Uncharacterized protein</fullName>
    </submittedName>
</protein>
<dbReference type="Gramene" id="KQL12376">
    <property type="protein sequence ID" value="KQL12376"/>
    <property type="gene ID" value="SETIT_008501mg"/>
</dbReference>